<dbReference type="AlphaFoldDB" id="A0A1P8MRD6"/>
<dbReference type="Gene3D" id="3.30.1360.120">
    <property type="entry name" value="Probable tRNA modification gtpase trme, domain 1"/>
    <property type="match status" value="1"/>
</dbReference>
<evidence type="ECO:0000313" key="1">
    <source>
        <dbReference type="EMBL" id="APX10611.1"/>
    </source>
</evidence>
<dbReference type="Pfam" id="PF04268">
    <property type="entry name" value="SoxG"/>
    <property type="match status" value="1"/>
</dbReference>
<dbReference type="Gene3D" id="3.30.70.1520">
    <property type="entry name" value="Heterotetrameric sarcosine oxidase"/>
    <property type="match status" value="1"/>
</dbReference>
<protein>
    <submittedName>
        <fullName evidence="1">Sarcosine oxidase subunit gamma</fullName>
    </submittedName>
</protein>
<dbReference type="EMBL" id="CP019312">
    <property type="protein sequence ID" value="APX10611.1"/>
    <property type="molecule type" value="Genomic_DNA"/>
</dbReference>
<dbReference type="Proteomes" id="UP000186336">
    <property type="component" value="Chromosome"/>
</dbReference>
<dbReference type="InterPro" id="IPR027266">
    <property type="entry name" value="TrmE/GcvT-like"/>
</dbReference>
<dbReference type="OrthoDB" id="9814782at2"/>
<proteinExistence type="predicted"/>
<name>A0A1P8MRD6_9RHOB</name>
<keyword evidence="2" id="KW-1185">Reference proteome</keyword>
<dbReference type="KEGG" id="tom:BWR18_02035"/>
<evidence type="ECO:0000313" key="2">
    <source>
        <dbReference type="Proteomes" id="UP000186336"/>
    </source>
</evidence>
<sequence length="189" mass="20430">MSKAVSALNGAAWSDGIAMIEELAPQGMITLRGDLGDPAVKGAATGVAAVDLPDQGQAQCMDDRGICWMSPDELLVLCPYDEVTANIEKMETTLKGIHSLCVDVSDARAVFDLSGTHAREVLAKLVPVDLAQDQFTTGMFRRTRMAQVPAAFWLHDTDHFRIICFRSQAQYVFDLLKIAAQPGSDVGAF</sequence>
<accession>A0A1P8MRD6</accession>
<reference evidence="1 2" key="1">
    <citation type="submission" date="2017-01" db="EMBL/GenBank/DDBJ databases">
        <title>Complete genome of Tateyamaria omphalii DOK1-4 isolated from seawater in Dokdo.</title>
        <authorList>
            <person name="Kim J.H."/>
            <person name="Chi W.-J."/>
        </authorList>
    </citation>
    <scope>NUCLEOTIDE SEQUENCE [LARGE SCALE GENOMIC DNA]</scope>
    <source>
        <strain evidence="1 2">DOK1-4</strain>
    </source>
</reference>
<dbReference type="STRING" id="299262.BWR18_02035"/>
<dbReference type="InterPro" id="IPR007375">
    <property type="entry name" value="SoxG"/>
</dbReference>
<dbReference type="RefSeq" id="WP_076626478.1">
    <property type="nucleotide sequence ID" value="NZ_CP019312.1"/>
</dbReference>
<dbReference type="SUPFAM" id="SSF103025">
    <property type="entry name" value="Folate-binding domain"/>
    <property type="match status" value="1"/>
</dbReference>
<gene>
    <name evidence="1" type="ORF">BWR18_02035</name>
</gene>
<organism evidence="1 2">
    <name type="scientific">Tateyamaria omphalii</name>
    <dbReference type="NCBI Taxonomy" id="299262"/>
    <lineage>
        <taxon>Bacteria</taxon>
        <taxon>Pseudomonadati</taxon>
        <taxon>Pseudomonadota</taxon>
        <taxon>Alphaproteobacteria</taxon>
        <taxon>Rhodobacterales</taxon>
        <taxon>Roseobacteraceae</taxon>
        <taxon>Tateyamaria</taxon>
    </lineage>
</organism>